<evidence type="ECO:0000313" key="12">
    <source>
        <dbReference type="EMBL" id="KAJ8543982.1"/>
    </source>
</evidence>
<gene>
    <name evidence="12" type="ORF">K7X08_025600</name>
</gene>
<dbReference type="PROSITE" id="PS50884">
    <property type="entry name" value="ZF_DOF_2"/>
    <property type="match status" value="1"/>
</dbReference>
<evidence type="ECO:0000256" key="6">
    <source>
        <dbReference type="ARBA" id="ARBA00023163"/>
    </source>
</evidence>
<dbReference type="AlphaFoldDB" id="A0A9Q1LXH9"/>
<accession>A0A9Q1LXH9</accession>
<comment type="function">
    <text evidence="9">Transcription factor that binds specifically to a 5'-AA[AG]G-3' consensus core sequence.</text>
</comment>
<evidence type="ECO:0000313" key="13">
    <source>
        <dbReference type="Proteomes" id="UP001152561"/>
    </source>
</evidence>
<keyword evidence="1 9" id="KW-0479">Metal-binding</keyword>
<evidence type="ECO:0000256" key="3">
    <source>
        <dbReference type="ARBA" id="ARBA00022833"/>
    </source>
</evidence>
<evidence type="ECO:0000256" key="8">
    <source>
        <dbReference type="PROSITE-ProRule" id="PRU00071"/>
    </source>
</evidence>
<keyword evidence="3 9" id="KW-0862">Zinc</keyword>
<organism evidence="12 13">
    <name type="scientific">Anisodus acutangulus</name>
    <dbReference type="NCBI Taxonomy" id="402998"/>
    <lineage>
        <taxon>Eukaryota</taxon>
        <taxon>Viridiplantae</taxon>
        <taxon>Streptophyta</taxon>
        <taxon>Embryophyta</taxon>
        <taxon>Tracheophyta</taxon>
        <taxon>Spermatophyta</taxon>
        <taxon>Magnoliopsida</taxon>
        <taxon>eudicotyledons</taxon>
        <taxon>Gunneridae</taxon>
        <taxon>Pentapetalae</taxon>
        <taxon>asterids</taxon>
        <taxon>lamiids</taxon>
        <taxon>Solanales</taxon>
        <taxon>Solanaceae</taxon>
        <taxon>Solanoideae</taxon>
        <taxon>Hyoscyameae</taxon>
        <taxon>Anisodus</taxon>
    </lineage>
</organism>
<evidence type="ECO:0000259" key="11">
    <source>
        <dbReference type="PROSITE" id="PS50884"/>
    </source>
</evidence>
<feature type="compositionally biased region" description="Polar residues" evidence="10">
    <location>
        <begin position="18"/>
        <end position="28"/>
    </location>
</feature>
<dbReference type="GO" id="GO:0008270">
    <property type="term" value="F:zinc ion binding"/>
    <property type="evidence" value="ECO:0007669"/>
    <property type="project" value="UniProtKB-KW"/>
</dbReference>
<dbReference type="PANTHER" id="PTHR31992:SF328">
    <property type="entry name" value="DOF ZINC FINGER PROTEIN"/>
    <property type="match status" value="1"/>
</dbReference>
<protein>
    <recommendedName>
        <fullName evidence="9">Dof zinc finger protein</fullName>
    </recommendedName>
</protein>
<dbReference type="Pfam" id="PF02701">
    <property type="entry name" value="Zn_ribbon_Dof"/>
    <property type="match status" value="1"/>
</dbReference>
<dbReference type="InterPro" id="IPR045174">
    <property type="entry name" value="Dof"/>
</dbReference>
<sequence length="356" mass="38505">MTSQDNKDESQSSGGGRKSSTARPQEQALNCPRCDSPNTKFCYYNNYSLSQPRHFCKTCRRYWTKGGALRNVPIGGGCRKNKKIKTSSSSRFSGDSKDTISGSSDIGGLKFFHGLSPAMDFQLGGLNFPRLSNTSTSGGSIFNQFSSFGDISSTTNSAANIGSSSCFSLDPSGSCSGSLLGFSNFPFTSSMLKQGTTGVQEMGSIGVRHGTMTSSIESLSSLNQDLHWKLQQQRLAMLFGGENQKENIVSSSIPLENQNQIQKPQPILFQNLEISSSKQQQEDQEAAAFGNTNINSRKDCSTGSGNNLATEWFFDNSFGVNPTSTNSSNGNANDQNANNWNSIQAWSNLNQYSTLP</sequence>
<name>A0A9Q1LXH9_9SOLA</name>
<reference evidence="13" key="1">
    <citation type="journal article" date="2023" name="Proc. Natl. Acad. Sci. U.S.A.">
        <title>Genomic and structural basis for evolution of tropane alkaloid biosynthesis.</title>
        <authorList>
            <person name="Wanga Y.-J."/>
            <person name="Taina T."/>
            <person name="Yua J.-Y."/>
            <person name="Lia J."/>
            <person name="Xua B."/>
            <person name="Chenc J."/>
            <person name="D'Auriad J.C."/>
            <person name="Huanga J.-P."/>
            <person name="Huanga S.-X."/>
        </authorList>
    </citation>
    <scope>NUCLEOTIDE SEQUENCE [LARGE SCALE GENOMIC DNA]</scope>
    <source>
        <strain evidence="13">cv. KIB-2019</strain>
    </source>
</reference>
<dbReference type="PANTHER" id="PTHR31992">
    <property type="entry name" value="DOF ZINC FINGER PROTEIN DOF1.4-RELATED"/>
    <property type="match status" value="1"/>
</dbReference>
<keyword evidence="7 8" id="KW-0539">Nucleus</keyword>
<evidence type="ECO:0000256" key="4">
    <source>
        <dbReference type="ARBA" id="ARBA00023015"/>
    </source>
</evidence>
<evidence type="ECO:0000256" key="9">
    <source>
        <dbReference type="RuleBase" id="RU369094"/>
    </source>
</evidence>
<feature type="domain" description="Dof-type" evidence="11">
    <location>
        <begin position="29"/>
        <end position="83"/>
    </location>
</feature>
<dbReference type="EMBL" id="JAJAGQ010000014">
    <property type="protein sequence ID" value="KAJ8543982.1"/>
    <property type="molecule type" value="Genomic_DNA"/>
</dbReference>
<evidence type="ECO:0000256" key="7">
    <source>
        <dbReference type="ARBA" id="ARBA00023242"/>
    </source>
</evidence>
<dbReference type="PROSITE" id="PS01361">
    <property type="entry name" value="ZF_DOF_1"/>
    <property type="match status" value="1"/>
</dbReference>
<proteinExistence type="predicted"/>
<dbReference type="OrthoDB" id="1927254at2759"/>
<keyword evidence="13" id="KW-1185">Reference proteome</keyword>
<comment type="subcellular location">
    <subcellularLocation>
        <location evidence="8 9">Nucleus</location>
    </subcellularLocation>
</comment>
<dbReference type="Proteomes" id="UP001152561">
    <property type="component" value="Unassembled WGS sequence"/>
</dbReference>
<feature type="compositionally biased region" description="Basic and acidic residues" evidence="10">
    <location>
        <begin position="1"/>
        <end position="10"/>
    </location>
</feature>
<evidence type="ECO:0000256" key="2">
    <source>
        <dbReference type="ARBA" id="ARBA00022771"/>
    </source>
</evidence>
<dbReference type="GO" id="GO:0005634">
    <property type="term" value="C:nucleus"/>
    <property type="evidence" value="ECO:0007669"/>
    <property type="project" value="UniProtKB-SubCell"/>
</dbReference>
<feature type="region of interest" description="Disordered" evidence="10">
    <location>
        <begin position="1"/>
        <end position="29"/>
    </location>
</feature>
<keyword evidence="4 9" id="KW-0805">Transcription regulation</keyword>
<dbReference type="GO" id="GO:0003700">
    <property type="term" value="F:DNA-binding transcription factor activity"/>
    <property type="evidence" value="ECO:0007669"/>
    <property type="project" value="UniProtKB-UniRule"/>
</dbReference>
<evidence type="ECO:0000256" key="10">
    <source>
        <dbReference type="SAM" id="MobiDB-lite"/>
    </source>
</evidence>
<dbReference type="GO" id="GO:0003677">
    <property type="term" value="F:DNA binding"/>
    <property type="evidence" value="ECO:0007669"/>
    <property type="project" value="UniProtKB-UniRule"/>
</dbReference>
<keyword evidence="2 8" id="KW-0863">Zinc-finger</keyword>
<dbReference type="InterPro" id="IPR003851">
    <property type="entry name" value="Znf_Dof"/>
</dbReference>
<comment type="caution">
    <text evidence="12">The sequence shown here is derived from an EMBL/GenBank/DDBJ whole genome shotgun (WGS) entry which is preliminary data.</text>
</comment>
<keyword evidence="6 9" id="KW-0804">Transcription</keyword>
<keyword evidence="5 8" id="KW-0238">DNA-binding</keyword>
<evidence type="ECO:0000256" key="5">
    <source>
        <dbReference type="ARBA" id="ARBA00023125"/>
    </source>
</evidence>
<evidence type="ECO:0000256" key="1">
    <source>
        <dbReference type="ARBA" id="ARBA00022723"/>
    </source>
</evidence>